<dbReference type="InterPro" id="IPR015422">
    <property type="entry name" value="PyrdxlP-dep_Trfase_small"/>
</dbReference>
<organism evidence="6 7">
    <name type="scientific">Azospirillum oleiclasticum</name>
    <dbReference type="NCBI Taxonomy" id="2735135"/>
    <lineage>
        <taxon>Bacteria</taxon>
        <taxon>Pseudomonadati</taxon>
        <taxon>Pseudomonadota</taxon>
        <taxon>Alphaproteobacteria</taxon>
        <taxon>Rhodospirillales</taxon>
        <taxon>Azospirillaceae</taxon>
        <taxon>Azospirillum</taxon>
    </lineage>
</organism>
<proteinExistence type="inferred from homology"/>
<keyword evidence="7" id="KW-1185">Reference proteome</keyword>
<dbReference type="InterPro" id="IPR015424">
    <property type="entry name" value="PyrdxlP-dep_Trfase"/>
</dbReference>
<dbReference type="PANTHER" id="PTHR11808">
    <property type="entry name" value="TRANS-SULFURATION ENZYME FAMILY MEMBER"/>
    <property type="match status" value="1"/>
</dbReference>
<comment type="cofactor">
    <cofactor evidence="1 3 4">
        <name>pyridoxal 5'-phosphate</name>
        <dbReference type="ChEBI" id="CHEBI:597326"/>
    </cofactor>
</comment>
<feature type="modified residue" description="N6-(pyridoxal phosphate)lysine" evidence="3">
    <location>
        <position position="220"/>
    </location>
</feature>
<evidence type="ECO:0000313" key="7">
    <source>
        <dbReference type="Proteomes" id="UP000584642"/>
    </source>
</evidence>
<dbReference type="PIRSF" id="PIRSF001434">
    <property type="entry name" value="CGS"/>
    <property type="match status" value="1"/>
</dbReference>
<dbReference type="Proteomes" id="UP000584642">
    <property type="component" value="Unassembled WGS sequence"/>
</dbReference>
<comment type="similarity">
    <text evidence="3">Belongs to the trans-sulfuration enzymes family. MetZ subfamily.</text>
</comment>
<name>A0ABX2TL43_9PROT</name>
<evidence type="ECO:0000256" key="2">
    <source>
        <dbReference type="ARBA" id="ARBA00022898"/>
    </source>
</evidence>
<sequence length="405" mass="44196">MSENTTPRNHRAPDVSGLRPRTRLVHGGTRRSGFDETCEALYQTSGFVYGSAEEAESAFANDGQRHVYSRFRNPTSGMFEDRLAEYEGAEWAYATASGMAAVFASLFSHLKAGDRIVAPWGLFISCLYCIKDIAPRFGIIPVLIDGTDMAQWEEALSQPTAAVFLETPSNPCLDIVDLPAVAKLAKAAGAKVIVDNAFATPVLQRPFEMGADVVVYSATKHIDGQGRCLGGAILTDRKFATEVVHPFLRHTGPTISPFNAWLLLKGMETLELRVAAQTESALRIAQFLESHPKVERSLYPFLTSHPQHDLARRQMTGGGTMVSFWVKGGKAEAFRTMNSLRVGLISNNLGDSKTLVTHPATSTHSKLSDEDKRKAGITPNMIRLSVGLEDSQDLIDDLEQALATV</sequence>
<comment type="pathway">
    <text evidence="3">Amino-acid biosynthesis; L-methionine biosynthesis via de novo pathway; L-homocysteine from O-succinyl-L-homoserine: step 1/1.</text>
</comment>
<evidence type="ECO:0000313" key="6">
    <source>
        <dbReference type="EMBL" id="NYZ23360.1"/>
    </source>
</evidence>
<comment type="subunit">
    <text evidence="3">Homotetramer.</text>
</comment>
<dbReference type="HAMAP" id="MF_02056">
    <property type="entry name" value="MetZ"/>
    <property type="match status" value="1"/>
</dbReference>
<dbReference type="InterPro" id="IPR000277">
    <property type="entry name" value="Cys/Met-Metab_PyrdxlP-dep_enz"/>
</dbReference>
<evidence type="ECO:0000256" key="4">
    <source>
        <dbReference type="RuleBase" id="RU362118"/>
    </source>
</evidence>
<dbReference type="Gene3D" id="3.90.1150.10">
    <property type="entry name" value="Aspartate Aminotransferase, domain 1"/>
    <property type="match status" value="1"/>
</dbReference>
<dbReference type="RefSeq" id="WP_180285140.1">
    <property type="nucleotide sequence ID" value="NZ_JABFDB010000027.1"/>
</dbReference>
<evidence type="ECO:0000256" key="5">
    <source>
        <dbReference type="SAM" id="MobiDB-lite"/>
    </source>
</evidence>
<evidence type="ECO:0000256" key="3">
    <source>
        <dbReference type="HAMAP-Rule" id="MF_02056"/>
    </source>
</evidence>
<keyword evidence="3" id="KW-0808">Transferase</keyword>
<dbReference type="PANTHER" id="PTHR11808:SF80">
    <property type="entry name" value="CYSTATHIONINE GAMMA-LYASE"/>
    <property type="match status" value="1"/>
</dbReference>
<comment type="caution">
    <text evidence="6">The sequence shown here is derived from an EMBL/GenBank/DDBJ whole genome shotgun (WGS) entry which is preliminary data.</text>
</comment>
<evidence type="ECO:0000256" key="1">
    <source>
        <dbReference type="ARBA" id="ARBA00001933"/>
    </source>
</evidence>
<feature type="region of interest" description="Disordered" evidence="5">
    <location>
        <begin position="1"/>
        <end position="31"/>
    </location>
</feature>
<dbReference type="EC" id="2.5.1.-" evidence="3"/>
<dbReference type="InterPro" id="IPR006234">
    <property type="entry name" value="O-succ-hSer_sulfhydrylase"/>
</dbReference>
<keyword evidence="3" id="KW-0028">Amino-acid biosynthesis</keyword>
<reference evidence="6 7" key="1">
    <citation type="submission" date="2020-05" db="EMBL/GenBank/DDBJ databases">
        <title>Azospirillum oleiclasticum sp. nov, a nitrogen-fixing and heavy crude oil-emulsifying bacterium isolated from the crude oil of Yumen Oilfield.</title>
        <authorList>
            <person name="Wu D."/>
            <person name="Cai M."/>
            <person name="Zhang X."/>
        </authorList>
    </citation>
    <scope>NUCLEOTIDE SEQUENCE [LARGE SCALE GENOMIC DNA]</scope>
    <source>
        <strain evidence="6 7">ROY-1-1-2</strain>
    </source>
</reference>
<dbReference type="EMBL" id="JABFDB010000027">
    <property type="protein sequence ID" value="NYZ23360.1"/>
    <property type="molecule type" value="Genomic_DNA"/>
</dbReference>
<dbReference type="Pfam" id="PF01053">
    <property type="entry name" value="Cys_Met_Meta_PP"/>
    <property type="match status" value="1"/>
</dbReference>
<protein>
    <recommendedName>
        <fullName evidence="3">O-succinylhomoserine sulfhydrylase</fullName>
        <shortName evidence="3">OSH sulfhydrylase</shortName>
        <shortName evidence="3">OSHS sulfhydrylase</shortName>
        <ecNumber evidence="3">2.5.1.-</ecNumber>
    </recommendedName>
</protein>
<dbReference type="InterPro" id="IPR015421">
    <property type="entry name" value="PyrdxlP-dep_Trfase_major"/>
</dbReference>
<comment type="catalytic activity">
    <reaction evidence="3">
        <text>O-succinyl-L-homoserine + hydrogen sulfide = L-homocysteine + succinate</text>
        <dbReference type="Rhea" id="RHEA:27826"/>
        <dbReference type="ChEBI" id="CHEBI:29919"/>
        <dbReference type="ChEBI" id="CHEBI:30031"/>
        <dbReference type="ChEBI" id="CHEBI:57661"/>
        <dbReference type="ChEBI" id="CHEBI:58199"/>
    </reaction>
</comment>
<dbReference type="SUPFAM" id="SSF53383">
    <property type="entry name" value="PLP-dependent transferases"/>
    <property type="match status" value="1"/>
</dbReference>
<keyword evidence="2 3" id="KW-0663">Pyridoxal phosphate</keyword>
<dbReference type="Gene3D" id="3.40.640.10">
    <property type="entry name" value="Type I PLP-dependent aspartate aminotransferase-like (Major domain)"/>
    <property type="match status" value="1"/>
</dbReference>
<dbReference type="CDD" id="cd00614">
    <property type="entry name" value="CGS_like"/>
    <property type="match status" value="1"/>
</dbReference>
<comment type="function">
    <text evidence="3">Catalyzes the formation of L-homocysteine from O-succinyl-L-homoserine (OSHS) and hydrogen sulfide.</text>
</comment>
<dbReference type="NCBIfam" id="TIGR01325">
    <property type="entry name" value="O_suc_HS_sulf"/>
    <property type="match status" value="1"/>
</dbReference>
<accession>A0ABX2TL43</accession>
<gene>
    <name evidence="3 6" type="primary">metZ</name>
    <name evidence="6" type="ORF">HND93_26975</name>
</gene>
<keyword evidence="3" id="KW-0486">Methionine biosynthesis</keyword>